<evidence type="ECO:0000313" key="3">
    <source>
        <dbReference type="Proteomes" id="UP000307440"/>
    </source>
</evidence>
<evidence type="ECO:0000256" key="1">
    <source>
        <dbReference type="SAM" id="MobiDB-lite"/>
    </source>
</evidence>
<dbReference type="AlphaFoldDB" id="A0A5C3L6U8"/>
<keyword evidence="3" id="KW-1185">Reference proteome</keyword>
<sequence>MCRTPFPFRKSSVRPPSSNLWRSQEADRSWKGRAHSRRRSIHVLSIQVLPTAYTTYGTLLLYRSSYPGCCFTARKVLAGWLLGGQAFGESCFAGCFTLGSSKPESWVFTARSVG</sequence>
<dbReference type="Proteomes" id="UP000307440">
    <property type="component" value="Unassembled WGS sequence"/>
</dbReference>
<proteinExistence type="predicted"/>
<organism evidence="2 3">
    <name type="scientific">Coprinopsis marcescibilis</name>
    <name type="common">Agaric fungus</name>
    <name type="synonym">Psathyrella marcescibilis</name>
    <dbReference type="NCBI Taxonomy" id="230819"/>
    <lineage>
        <taxon>Eukaryota</taxon>
        <taxon>Fungi</taxon>
        <taxon>Dikarya</taxon>
        <taxon>Basidiomycota</taxon>
        <taxon>Agaricomycotina</taxon>
        <taxon>Agaricomycetes</taxon>
        <taxon>Agaricomycetidae</taxon>
        <taxon>Agaricales</taxon>
        <taxon>Agaricineae</taxon>
        <taxon>Psathyrellaceae</taxon>
        <taxon>Coprinopsis</taxon>
    </lineage>
</organism>
<dbReference type="EMBL" id="ML210156">
    <property type="protein sequence ID" value="TFK28362.1"/>
    <property type="molecule type" value="Genomic_DNA"/>
</dbReference>
<reference evidence="2 3" key="1">
    <citation type="journal article" date="2019" name="Nat. Ecol. Evol.">
        <title>Megaphylogeny resolves global patterns of mushroom evolution.</title>
        <authorList>
            <person name="Varga T."/>
            <person name="Krizsan K."/>
            <person name="Foldi C."/>
            <person name="Dima B."/>
            <person name="Sanchez-Garcia M."/>
            <person name="Sanchez-Ramirez S."/>
            <person name="Szollosi G.J."/>
            <person name="Szarkandi J.G."/>
            <person name="Papp V."/>
            <person name="Albert L."/>
            <person name="Andreopoulos W."/>
            <person name="Angelini C."/>
            <person name="Antonin V."/>
            <person name="Barry K.W."/>
            <person name="Bougher N.L."/>
            <person name="Buchanan P."/>
            <person name="Buyck B."/>
            <person name="Bense V."/>
            <person name="Catcheside P."/>
            <person name="Chovatia M."/>
            <person name="Cooper J."/>
            <person name="Damon W."/>
            <person name="Desjardin D."/>
            <person name="Finy P."/>
            <person name="Geml J."/>
            <person name="Haridas S."/>
            <person name="Hughes K."/>
            <person name="Justo A."/>
            <person name="Karasinski D."/>
            <person name="Kautmanova I."/>
            <person name="Kiss B."/>
            <person name="Kocsube S."/>
            <person name="Kotiranta H."/>
            <person name="LaButti K.M."/>
            <person name="Lechner B.E."/>
            <person name="Liimatainen K."/>
            <person name="Lipzen A."/>
            <person name="Lukacs Z."/>
            <person name="Mihaltcheva S."/>
            <person name="Morgado L.N."/>
            <person name="Niskanen T."/>
            <person name="Noordeloos M.E."/>
            <person name="Ohm R.A."/>
            <person name="Ortiz-Santana B."/>
            <person name="Ovrebo C."/>
            <person name="Racz N."/>
            <person name="Riley R."/>
            <person name="Savchenko A."/>
            <person name="Shiryaev A."/>
            <person name="Soop K."/>
            <person name="Spirin V."/>
            <person name="Szebenyi C."/>
            <person name="Tomsovsky M."/>
            <person name="Tulloss R.E."/>
            <person name="Uehling J."/>
            <person name="Grigoriev I.V."/>
            <person name="Vagvolgyi C."/>
            <person name="Papp T."/>
            <person name="Martin F.M."/>
            <person name="Miettinen O."/>
            <person name="Hibbett D.S."/>
            <person name="Nagy L.G."/>
        </authorList>
    </citation>
    <scope>NUCLEOTIDE SEQUENCE [LARGE SCALE GENOMIC DNA]</scope>
    <source>
        <strain evidence="2 3">CBS 121175</strain>
    </source>
</reference>
<evidence type="ECO:0000313" key="2">
    <source>
        <dbReference type="EMBL" id="TFK28362.1"/>
    </source>
</evidence>
<name>A0A5C3L6U8_COPMA</name>
<feature type="region of interest" description="Disordered" evidence="1">
    <location>
        <begin position="1"/>
        <end position="20"/>
    </location>
</feature>
<accession>A0A5C3L6U8</accession>
<gene>
    <name evidence="2" type="ORF">FA15DRAFT_58841</name>
</gene>
<protein>
    <submittedName>
        <fullName evidence="2">Uncharacterized protein</fullName>
    </submittedName>
</protein>